<organism evidence="2 3">
    <name type="scientific">Exophiala sideris</name>
    <dbReference type="NCBI Taxonomy" id="1016849"/>
    <lineage>
        <taxon>Eukaryota</taxon>
        <taxon>Fungi</taxon>
        <taxon>Dikarya</taxon>
        <taxon>Ascomycota</taxon>
        <taxon>Pezizomycotina</taxon>
        <taxon>Eurotiomycetes</taxon>
        <taxon>Chaetothyriomycetidae</taxon>
        <taxon>Chaetothyriales</taxon>
        <taxon>Herpotrichiellaceae</taxon>
        <taxon>Exophiala</taxon>
    </lineage>
</organism>
<name>A0A0D1Y8K8_9EURO</name>
<sequence length="168" mass="19545">MTDSSGWKSFIFAYTIPLIRRSWNSKQQLIVRPEMTPKPEHWRAHDTARSVHSHIYTYNRRATETAEEEEARKASDRAKTARYRESRSAEGNEYAAKTAAQNKNVWAKTPDHKKEWRAKDKQKKLAQATQQPDQTSLNAFVRKGESDRVTFDHFDHFDHFPGLCPTAP</sequence>
<gene>
    <name evidence="2" type="ORF">PV11_06811</name>
</gene>
<proteinExistence type="predicted"/>
<feature type="compositionally biased region" description="Basic and acidic residues" evidence="1">
    <location>
        <begin position="109"/>
        <end position="119"/>
    </location>
</feature>
<reference evidence="2 3" key="1">
    <citation type="submission" date="2015-01" db="EMBL/GenBank/DDBJ databases">
        <title>The Genome Sequence of Exophiala sideris CBS121828.</title>
        <authorList>
            <consortium name="The Broad Institute Genomics Platform"/>
            <person name="Cuomo C."/>
            <person name="de Hoog S."/>
            <person name="Gorbushina A."/>
            <person name="Stielow B."/>
            <person name="Teixiera M."/>
            <person name="Abouelleil A."/>
            <person name="Chapman S.B."/>
            <person name="Priest M."/>
            <person name="Young S.K."/>
            <person name="Wortman J."/>
            <person name="Nusbaum C."/>
            <person name="Birren B."/>
        </authorList>
    </citation>
    <scope>NUCLEOTIDE SEQUENCE [LARGE SCALE GENOMIC DNA]</scope>
    <source>
        <strain evidence="2 3">CBS 121828</strain>
    </source>
</reference>
<dbReference type="EMBL" id="KN846953">
    <property type="protein sequence ID" value="KIV79242.1"/>
    <property type="molecule type" value="Genomic_DNA"/>
</dbReference>
<feature type="compositionally biased region" description="Polar residues" evidence="1">
    <location>
        <begin position="127"/>
        <end position="138"/>
    </location>
</feature>
<evidence type="ECO:0000313" key="2">
    <source>
        <dbReference type="EMBL" id="KIV79242.1"/>
    </source>
</evidence>
<accession>A0A0D1Y8K8</accession>
<feature type="compositionally biased region" description="Basic and acidic residues" evidence="1">
    <location>
        <begin position="70"/>
        <end position="90"/>
    </location>
</feature>
<protein>
    <submittedName>
        <fullName evidence="2">Uncharacterized protein</fullName>
    </submittedName>
</protein>
<dbReference type="AlphaFoldDB" id="A0A0D1Y8K8"/>
<feature type="region of interest" description="Disordered" evidence="1">
    <location>
        <begin position="61"/>
        <end position="141"/>
    </location>
</feature>
<evidence type="ECO:0000313" key="3">
    <source>
        <dbReference type="Proteomes" id="UP000053599"/>
    </source>
</evidence>
<evidence type="ECO:0000256" key="1">
    <source>
        <dbReference type="SAM" id="MobiDB-lite"/>
    </source>
</evidence>
<dbReference type="HOGENOM" id="CLU_1586498_0_0_1"/>
<dbReference type="Proteomes" id="UP000053599">
    <property type="component" value="Unassembled WGS sequence"/>
</dbReference>